<reference evidence="1 2" key="1">
    <citation type="submission" date="2018-06" db="EMBL/GenBank/DDBJ databases">
        <title>Genomic Encyclopedia of Type Strains, Phase IV (KMG-IV): sequencing the most valuable type-strain genomes for metagenomic binning, comparative biology and taxonomic classification.</title>
        <authorList>
            <person name="Goeker M."/>
        </authorList>
    </citation>
    <scope>NUCLEOTIDE SEQUENCE [LARGE SCALE GENOMIC DNA]</scope>
    <source>
        <strain evidence="1 2">DSM 26720</strain>
    </source>
</reference>
<accession>A0A364JT60</accession>
<comment type="caution">
    <text evidence="1">The sequence shown here is derived from an EMBL/GenBank/DDBJ whole genome shotgun (WGS) entry which is preliminary data.</text>
</comment>
<dbReference type="AlphaFoldDB" id="A0A364JT60"/>
<dbReference type="EMBL" id="QLMK01000014">
    <property type="protein sequence ID" value="RAK26369.1"/>
    <property type="molecule type" value="Genomic_DNA"/>
</dbReference>
<protein>
    <submittedName>
        <fullName evidence="1">Uncharacterized protein</fullName>
    </submittedName>
</protein>
<sequence length="58" mass="6158">MYSEFHVFGFPRGSLVEGCNAIHVAAISASDATSKVMSMLQEKGVVGAFKLTVKAPNQ</sequence>
<dbReference type="Proteomes" id="UP000249453">
    <property type="component" value="Unassembled WGS sequence"/>
</dbReference>
<proteinExistence type="predicted"/>
<gene>
    <name evidence="1" type="ORF">C7374_11455</name>
</gene>
<organism evidence="1 2">
    <name type="scientific">Falsochrobactrum ovis</name>
    <dbReference type="NCBI Taxonomy" id="1293442"/>
    <lineage>
        <taxon>Bacteria</taxon>
        <taxon>Pseudomonadati</taxon>
        <taxon>Pseudomonadota</taxon>
        <taxon>Alphaproteobacteria</taxon>
        <taxon>Hyphomicrobiales</taxon>
        <taxon>Brucellaceae</taxon>
        <taxon>Falsochrobactrum</taxon>
    </lineage>
</organism>
<keyword evidence="2" id="KW-1185">Reference proteome</keyword>
<evidence type="ECO:0000313" key="2">
    <source>
        <dbReference type="Proteomes" id="UP000249453"/>
    </source>
</evidence>
<evidence type="ECO:0000313" key="1">
    <source>
        <dbReference type="EMBL" id="RAK26369.1"/>
    </source>
</evidence>
<name>A0A364JT60_9HYPH</name>